<feature type="binding site" evidence="4">
    <location>
        <position position="60"/>
    </location>
    <ligand>
        <name>Fe cation</name>
        <dbReference type="ChEBI" id="CHEBI:24875"/>
        <label>1</label>
    </ligand>
</feature>
<feature type="binding site" evidence="4">
    <location>
        <position position="56"/>
    </location>
    <ligand>
        <name>Fe cation</name>
        <dbReference type="ChEBI" id="CHEBI:24875"/>
        <label>1</label>
    </ligand>
</feature>
<dbReference type="InterPro" id="IPR016131">
    <property type="entry name" value="Haemerythrin_Fe_BS"/>
</dbReference>
<dbReference type="AlphaFoldDB" id="A0A1S6QCI4"/>
<dbReference type="InterPro" id="IPR012312">
    <property type="entry name" value="Hemerythrin-like"/>
</dbReference>
<feature type="binding site" evidence="4">
    <location>
        <position position="27"/>
    </location>
    <ligand>
        <name>Fe cation</name>
        <dbReference type="ChEBI" id="CHEBI:24875"/>
        <label>1</label>
    </ligand>
</feature>
<dbReference type="PANTHER" id="PTHR37164:SF1">
    <property type="entry name" value="BACTERIOHEMERYTHRIN"/>
    <property type="match status" value="1"/>
</dbReference>
<dbReference type="NCBIfam" id="TIGR00058">
    <property type="entry name" value="Hemerythrin"/>
    <property type="match status" value="1"/>
</dbReference>
<evidence type="ECO:0000256" key="2">
    <source>
        <dbReference type="ARBA" id="ARBA00022723"/>
    </source>
</evidence>
<feature type="binding site" evidence="4">
    <location>
        <position position="113"/>
    </location>
    <ligand>
        <name>Fe cation</name>
        <dbReference type="ChEBI" id="CHEBI:24875"/>
        <label>2</label>
    </ligand>
</feature>
<dbReference type="GO" id="GO:0005506">
    <property type="term" value="F:iron ion binding"/>
    <property type="evidence" value="ECO:0007669"/>
    <property type="project" value="InterPro"/>
</dbReference>
<feature type="domain" description="Hemerythrin-like" evidence="5">
    <location>
        <begin position="19"/>
        <end position="119"/>
    </location>
</feature>
<dbReference type="PROSITE" id="PS00550">
    <property type="entry name" value="HEMERYTHRINS"/>
    <property type="match status" value="1"/>
</dbReference>
<feature type="binding site" evidence="4">
    <location>
        <position position="108"/>
    </location>
    <ligand>
        <name>Fe cation</name>
        <dbReference type="ChEBI" id="CHEBI:24875"/>
        <label>2</label>
    </ligand>
</feature>
<proteinExistence type="evidence at transcript level"/>
<dbReference type="InterPro" id="IPR002063">
    <property type="entry name" value="Haemerythrin"/>
</dbReference>
<dbReference type="InterPro" id="IPR035938">
    <property type="entry name" value="Hemerythrin-like_sf"/>
</dbReference>
<evidence type="ECO:0000256" key="1">
    <source>
        <dbReference type="ARBA" id="ARBA00010587"/>
    </source>
</evidence>
<dbReference type="PRINTS" id="PR00186">
    <property type="entry name" value="HEMERYTHRIN"/>
</dbReference>
<dbReference type="NCBIfam" id="TIGR02481">
    <property type="entry name" value="hemeryth_dom"/>
    <property type="match status" value="1"/>
</dbReference>
<evidence type="ECO:0000256" key="4">
    <source>
        <dbReference type="PIRSR" id="PIRSR002033-1"/>
    </source>
</evidence>
<dbReference type="PIRSF" id="PIRSF002033">
    <property type="entry name" value="Hemerythrin"/>
    <property type="match status" value="1"/>
</dbReference>
<evidence type="ECO:0000259" key="5">
    <source>
        <dbReference type="Pfam" id="PF01814"/>
    </source>
</evidence>
<evidence type="ECO:0000313" key="6">
    <source>
        <dbReference type="EMBL" id="AQV13632.1"/>
    </source>
</evidence>
<accession>A0A1S6QCI4</accession>
<keyword evidence="2 4" id="KW-0479">Metal-binding</keyword>
<feature type="binding site" evidence="4">
    <location>
        <position position="79"/>
    </location>
    <ligand>
        <name>Fe cation</name>
        <dbReference type="ChEBI" id="CHEBI:24875"/>
        <label>2</label>
    </ligand>
</feature>
<dbReference type="InterPro" id="IPR050669">
    <property type="entry name" value="Hemerythrin"/>
</dbReference>
<dbReference type="PANTHER" id="PTHR37164">
    <property type="entry name" value="BACTERIOHEMERYTHRIN"/>
    <property type="match status" value="1"/>
</dbReference>
<sequence>MPGHDIPEPFKWDQSFTTLYAQIDEEHRGLFDGIFNCIKGNNQGNLDALKGKIAAHFAYEEGQMQAKGYSGFAGHKKVHDDFQHELQGKGAPLSHDDVVWAKEWLVNHIKDIDFKYKGKLD</sequence>
<feature type="binding site" evidence="4">
    <location>
        <position position="75"/>
    </location>
    <ligand>
        <name>Fe cation</name>
        <dbReference type="ChEBI" id="CHEBI:24875"/>
        <label>2</label>
    </ligand>
</feature>
<dbReference type="CDD" id="cd12107">
    <property type="entry name" value="Hemerythrin"/>
    <property type="match status" value="1"/>
</dbReference>
<reference evidence="6" key="1">
    <citation type="submission" date="2016-10" db="EMBL/GenBank/DDBJ databases">
        <title>Discovery and evolution of novel hemerythrin genes in annelid worms.</title>
        <authorList>
            <person name="Costa-Paiva E.M."/>
            <person name="Whelan N.V."/>
            <person name="Waits D.S."/>
            <person name="Santos S."/>
            <person name="Schrago C.G."/>
            <person name="Halanych K.M."/>
        </authorList>
    </citation>
    <scope>NUCLEOTIDE SEQUENCE</scope>
</reference>
<organism evidence="6">
    <name type="scientific">Eunice pennata</name>
    <name type="common">Polychaete worm</name>
    <name type="synonym">Nereis pennata</name>
    <dbReference type="NCBI Taxonomy" id="167814"/>
    <lineage>
        <taxon>Eukaryota</taxon>
        <taxon>Metazoa</taxon>
        <taxon>Spiralia</taxon>
        <taxon>Lophotrochozoa</taxon>
        <taxon>Annelida</taxon>
        <taxon>Polychaeta</taxon>
        <taxon>Errantia</taxon>
        <taxon>Eunicida</taxon>
        <taxon>Eunicidae</taxon>
        <taxon>Eunice</taxon>
    </lineage>
</organism>
<dbReference type="InterPro" id="IPR012827">
    <property type="entry name" value="Hemerythrin_metal-bd"/>
</dbReference>
<comment type="similarity">
    <text evidence="1">Belongs to the hemerythrin family.</text>
</comment>
<dbReference type="Gene3D" id="1.20.120.50">
    <property type="entry name" value="Hemerythrin-like"/>
    <property type="match status" value="1"/>
</dbReference>
<feature type="binding site" evidence="4">
    <location>
        <position position="60"/>
    </location>
    <ligand>
        <name>Fe cation</name>
        <dbReference type="ChEBI" id="CHEBI:24875"/>
        <label>2</label>
    </ligand>
</feature>
<keyword evidence="3 4" id="KW-0408">Iron</keyword>
<dbReference type="SUPFAM" id="SSF47188">
    <property type="entry name" value="Hemerythrin-like"/>
    <property type="match status" value="1"/>
</dbReference>
<name>A0A1S6QCI4_EUNPE</name>
<dbReference type="Pfam" id="PF01814">
    <property type="entry name" value="Hemerythrin"/>
    <property type="match status" value="1"/>
</dbReference>
<feature type="binding site" evidence="4">
    <location>
        <position position="113"/>
    </location>
    <ligand>
        <name>Fe cation</name>
        <dbReference type="ChEBI" id="CHEBI:24875"/>
        <label>1</label>
    </ligand>
</feature>
<evidence type="ECO:0000256" key="3">
    <source>
        <dbReference type="ARBA" id="ARBA00023004"/>
    </source>
</evidence>
<protein>
    <submittedName>
        <fullName evidence="6">Hemerythrin</fullName>
    </submittedName>
</protein>
<dbReference type="EMBL" id="KY007334">
    <property type="protein sequence ID" value="AQV13632.1"/>
    <property type="molecule type" value="mRNA"/>
</dbReference>